<dbReference type="EMBL" id="PITK01000845">
    <property type="protein sequence ID" value="TBU12221.1"/>
    <property type="molecule type" value="Genomic_DNA"/>
</dbReference>
<sequence>MNLLNEKRDRLVKRVEETIKTTNQLLSSINYNIEEIVEQNVILVDLSESYKNWYFKLNNYKLEISMNLETYIQSIVLKKTVETISFDQRRGLSSMDVIMRADMHEESKHPLKQANREEKDNKYFKTRNNTLAISNGGTQPEEPRYI</sequence>
<accession>A0A4Q9LWL0</accession>
<reference evidence="2 3" key="1">
    <citation type="submission" date="2017-12" db="EMBL/GenBank/DDBJ databases">
        <authorList>
            <person name="Pombert J.-F."/>
            <person name="Haag K.L."/>
            <person name="Ebert D."/>
        </authorList>
    </citation>
    <scope>NUCLEOTIDE SEQUENCE [LARGE SCALE GENOMIC DNA]</scope>
    <source>
        <strain evidence="2">IL-G-3</strain>
    </source>
</reference>
<keyword evidence="3" id="KW-1185">Reference proteome</keyword>
<name>A0A4Q9LWL0_9MICR</name>
<protein>
    <submittedName>
        <fullName evidence="2">Uncharacterized protein</fullName>
    </submittedName>
</protein>
<comment type="caution">
    <text evidence="2">The sequence shown here is derived from an EMBL/GenBank/DDBJ whole genome shotgun (WGS) entry which is preliminary data.</text>
</comment>
<proteinExistence type="predicted"/>
<dbReference type="VEuPathDB" id="MicrosporidiaDB:CWI38_0845p0020"/>
<dbReference type="OrthoDB" id="2190781at2759"/>
<feature type="region of interest" description="Disordered" evidence="1">
    <location>
        <begin position="106"/>
        <end position="146"/>
    </location>
</feature>
<gene>
    <name evidence="2" type="ORF">CWI38_0845p0020</name>
</gene>
<feature type="compositionally biased region" description="Polar residues" evidence="1">
    <location>
        <begin position="126"/>
        <end position="138"/>
    </location>
</feature>
<organism evidence="2 3">
    <name type="scientific">Hamiltosporidium tvaerminnensis</name>
    <dbReference type="NCBI Taxonomy" id="1176355"/>
    <lineage>
        <taxon>Eukaryota</taxon>
        <taxon>Fungi</taxon>
        <taxon>Fungi incertae sedis</taxon>
        <taxon>Microsporidia</taxon>
        <taxon>Dubosqiidae</taxon>
        <taxon>Hamiltosporidium</taxon>
    </lineage>
</organism>
<evidence type="ECO:0000256" key="1">
    <source>
        <dbReference type="SAM" id="MobiDB-lite"/>
    </source>
</evidence>
<evidence type="ECO:0000313" key="2">
    <source>
        <dbReference type="EMBL" id="TBU12221.1"/>
    </source>
</evidence>
<feature type="compositionally biased region" description="Basic and acidic residues" evidence="1">
    <location>
        <begin position="106"/>
        <end position="123"/>
    </location>
</feature>
<dbReference type="Proteomes" id="UP000292282">
    <property type="component" value="Unassembled WGS sequence"/>
</dbReference>
<dbReference type="AlphaFoldDB" id="A0A4Q9LWL0"/>
<evidence type="ECO:0000313" key="3">
    <source>
        <dbReference type="Proteomes" id="UP000292282"/>
    </source>
</evidence>